<dbReference type="PROSITE" id="PS00086">
    <property type="entry name" value="CYTOCHROME_P450"/>
    <property type="match status" value="1"/>
</dbReference>
<evidence type="ECO:0000256" key="11">
    <source>
        <dbReference type="RuleBase" id="RU000461"/>
    </source>
</evidence>
<dbReference type="PANTHER" id="PTHR47943">
    <property type="entry name" value="CYTOCHROME P450 93A3-LIKE"/>
    <property type="match status" value="1"/>
</dbReference>
<protein>
    <recommendedName>
        <fullName evidence="12">Protein root UVB sensitive/RUS domain-containing protein</fullName>
    </recommendedName>
</protein>
<comment type="similarity">
    <text evidence="3 11">Belongs to the cytochrome P450 family.</text>
</comment>
<keyword evidence="7 10" id="KW-0408">Iron</keyword>
<dbReference type="InterPro" id="IPR002401">
    <property type="entry name" value="Cyt_P450_E_grp-I"/>
</dbReference>
<evidence type="ECO:0000259" key="12">
    <source>
        <dbReference type="Pfam" id="PF04884"/>
    </source>
</evidence>
<dbReference type="InterPro" id="IPR036396">
    <property type="entry name" value="Cyt_P450_sf"/>
</dbReference>
<dbReference type="Pfam" id="PF04884">
    <property type="entry name" value="UVB_sens_prot"/>
    <property type="match status" value="1"/>
</dbReference>
<evidence type="ECO:0000256" key="6">
    <source>
        <dbReference type="ARBA" id="ARBA00023002"/>
    </source>
</evidence>
<evidence type="ECO:0000256" key="1">
    <source>
        <dbReference type="ARBA" id="ARBA00001971"/>
    </source>
</evidence>
<dbReference type="EMBL" id="JBGMDY010000007">
    <property type="protein sequence ID" value="KAL2327923.1"/>
    <property type="molecule type" value="Genomic_DNA"/>
</dbReference>
<keyword evidence="8 11" id="KW-0503">Monooxygenase</keyword>
<feature type="domain" description="Protein root UVB sensitive/RUS" evidence="12">
    <location>
        <begin position="24"/>
        <end position="63"/>
    </location>
</feature>
<keyword evidence="5 10" id="KW-0479">Metal-binding</keyword>
<evidence type="ECO:0000256" key="3">
    <source>
        <dbReference type="ARBA" id="ARBA00010617"/>
    </source>
</evidence>
<keyword evidence="6 11" id="KW-0560">Oxidoreductase</keyword>
<evidence type="ECO:0000256" key="2">
    <source>
        <dbReference type="ARBA" id="ARBA00004370"/>
    </source>
</evidence>
<dbReference type="InterPro" id="IPR054549">
    <property type="entry name" value="UVB_sens_RUS_dom"/>
</dbReference>
<dbReference type="PRINTS" id="PR00385">
    <property type="entry name" value="P450"/>
</dbReference>
<dbReference type="GO" id="GO:0016020">
    <property type="term" value="C:membrane"/>
    <property type="evidence" value="ECO:0007669"/>
    <property type="project" value="UniProtKB-SubCell"/>
</dbReference>
<dbReference type="Gene3D" id="1.10.630.10">
    <property type="entry name" value="Cytochrome P450"/>
    <property type="match status" value="1"/>
</dbReference>
<dbReference type="GO" id="GO:0046872">
    <property type="term" value="F:metal ion binding"/>
    <property type="evidence" value="ECO:0007669"/>
    <property type="project" value="UniProtKB-KW"/>
</dbReference>
<evidence type="ECO:0000256" key="9">
    <source>
        <dbReference type="ARBA" id="ARBA00023136"/>
    </source>
</evidence>
<evidence type="ECO:0000256" key="10">
    <source>
        <dbReference type="PIRSR" id="PIRSR602401-1"/>
    </source>
</evidence>
<evidence type="ECO:0000256" key="4">
    <source>
        <dbReference type="ARBA" id="ARBA00022617"/>
    </source>
</evidence>
<feature type="binding site" description="axial binding residue" evidence="10">
    <location>
        <position position="546"/>
    </location>
    <ligand>
        <name>heme</name>
        <dbReference type="ChEBI" id="CHEBI:30413"/>
    </ligand>
    <ligandPart>
        <name>Fe</name>
        <dbReference type="ChEBI" id="CHEBI:18248"/>
    </ligandPart>
</feature>
<organism evidence="13 14">
    <name type="scientific">Flemingia macrophylla</name>
    <dbReference type="NCBI Taxonomy" id="520843"/>
    <lineage>
        <taxon>Eukaryota</taxon>
        <taxon>Viridiplantae</taxon>
        <taxon>Streptophyta</taxon>
        <taxon>Embryophyta</taxon>
        <taxon>Tracheophyta</taxon>
        <taxon>Spermatophyta</taxon>
        <taxon>Magnoliopsida</taxon>
        <taxon>eudicotyledons</taxon>
        <taxon>Gunneridae</taxon>
        <taxon>Pentapetalae</taxon>
        <taxon>rosids</taxon>
        <taxon>fabids</taxon>
        <taxon>Fabales</taxon>
        <taxon>Fabaceae</taxon>
        <taxon>Papilionoideae</taxon>
        <taxon>50 kb inversion clade</taxon>
        <taxon>NPAAA clade</taxon>
        <taxon>indigoferoid/millettioid clade</taxon>
        <taxon>Phaseoleae</taxon>
        <taxon>Flemingia</taxon>
    </lineage>
</organism>
<name>A0ABD1LWL7_9FABA</name>
<evidence type="ECO:0000313" key="14">
    <source>
        <dbReference type="Proteomes" id="UP001603857"/>
    </source>
</evidence>
<dbReference type="Pfam" id="PF00067">
    <property type="entry name" value="p450"/>
    <property type="match status" value="1"/>
</dbReference>
<comment type="subcellular location">
    <subcellularLocation>
        <location evidence="2">Membrane</location>
    </subcellularLocation>
</comment>
<proteinExistence type="inferred from homology"/>
<dbReference type="FunFam" id="1.10.630.10:FF:000011">
    <property type="entry name" value="Cytochrome P450 83B1"/>
    <property type="match status" value="1"/>
</dbReference>
<keyword evidence="14" id="KW-1185">Reference proteome</keyword>
<evidence type="ECO:0000256" key="7">
    <source>
        <dbReference type="ARBA" id="ARBA00023004"/>
    </source>
</evidence>
<evidence type="ECO:0000256" key="5">
    <source>
        <dbReference type="ARBA" id="ARBA00022723"/>
    </source>
</evidence>
<dbReference type="InterPro" id="IPR001128">
    <property type="entry name" value="Cyt_P450"/>
</dbReference>
<dbReference type="PANTHER" id="PTHR47943:SF9">
    <property type="entry name" value="CYTOCHROME P450"/>
    <property type="match status" value="1"/>
</dbReference>
<gene>
    <name evidence="13" type="ORF">Fmac_021350</name>
</gene>
<dbReference type="CDD" id="cd11072">
    <property type="entry name" value="CYP71-like"/>
    <property type="match status" value="1"/>
</dbReference>
<keyword evidence="9" id="KW-0472">Membrane</keyword>
<evidence type="ECO:0000313" key="13">
    <source>
        <dbReference type="EMBL" id="KAL2327923.1"/>
    </source>
</evidence>
<dbReference type="PRINTS" id="PR00463">
    <property type="entry name" value="EP450I"/>
</dbReference>
<accession>A0ABD1LWL7</accession>
<reference evidence="13 14" key="1">
    <citation type="submission" date="2024-08" db="EMBL/GenBank/DDBJ databases">
        <title>Insights into the chromosomal genome structure of Flemingia macrophylla.</title>
        <authorList>
            <person name="Ding Y."/>
            <person name="Zhao Y."/>
            <person name="Bi W."/>
            <person name="Wu M."/>
            <person name="Zhao G."/>
            <person name="Gong Y."/>
            <person name="Li W."/>
            <person name="Zhang P."/>
        </authorList>
    </citation>
    <scope>NUCLEOTIDE SEQUENCE [LARGE SCALE GENOMIC DNA]</scope>
    <source>
        <strain evidence="13">DYQJB</strain>
        <tissue evidence="13">Leaf</tissue>
    </source>
</reference>
<dbReference type="InterPro" id="IPR017972">
    <property type="entry name" value="Cyt_P450_CS"/>
</dbReference>
<dbReference type="Proteomes" id="UP001603857">
    <property type="component" value="Unassembled WGS sequence"/>
</dbReference>
<sequence>MLRPFNWIGPRMDFIPGIDGPSEVVAARATRLPIYSSFAKEGNLSDLFAKGEVFSTLCNVVGIEDVGNIRVGKDVHKVIKPSRLVELKQVFPKEKFLLEFGGNCINMMLEQDASGEDAVRGWLVAAYAAQVQEDRTHPPGPKALPVIGSLLFLGKFPHRALQDLAKKYGPIMSIKLGQVPTIVVSSAEAAELFLKTHDTVFANRPSPQVLKFMPYGNKGIVFAEYGPYWRNVRSLCTTKLLTASKLNLFAPLRREELGLFVKSLEKAAASRDVVNVSEQVQELLDKIVCKMVLGRSKDDRFNVQGLAKGFGQLVGSFNVADYISWMGIFDLQGLNGKLKKTIKAFDQVLDEIVEEYEDPSNNKKTAQSKYLVDILLSLMHQPMDHSKHEHFIDRTHIKAILLDMVSASFETSATAIEWAMSELLRHPRVMKKLQDELSDVVGTNRLVEEYDLTKLPYLNMVVKETLRLYPVLALVPRQSSEDITIDGYFIKEKSTIIINLWAIGRDPKVWSDNAEIFYPERFENNQIDLKGHDFQLIPFGSGRRGCPGLQLGLTNLGFVLAQLMHCFYWELPFNMSPDDLDMTEKFYASLGRSKPLLAIPTCRLLNKA</sequence>
<comment type="cofactor">
    <cofactor evidence="1 10">
        <name>heme</name>
        <dbReference type="ChEBI" id="CHEBI:30413"/>
    </cofactor>
</comment>
<keyword evidence="4 10" id="KW-0349">Heme</keyword>
<dbReference type="AlphaFoldDB" id="A0ABD1LWL7"/>
<evidence type="ECO:0000256" key="8">
    <source>
        <dbReference type="ARBA" id="ARBA00023033"/>
    </source>
</evidence>
<dbReference type="GO" id="GO:0004497">
    <property type="term" value="F:monooxygenase activity"/>
    <property type="evidence" value="ECO:0007669"/>
    <property type="project" value="UniProtKB-KW"/>
</dbReference>
<dbReference type="SUPFAM" id="SSF48264">
    <property type="entry name" value="Cytochrome P450"/>
    <property type="match status" value="1"/>
</dbReference>
<comment type="caution">
    <text evidence="13">The sequence shown here is derived from an EMBL/GenBank/DDBJ whole genome shotgun (WGS) entry which is preliminary data.</text>
</comment>